<dbReference type="EMBL" id="JAACNO010001196">
    <property type="protein sequence ID" value="KAF4142204.1"/>
    <property type="molecule type" value="Genomic_DNA"/>
</dbReference>
<proteinExistence type="predicted"/>
<reference evidence="1" key="1">
    <citation type="submission" date="2020-03" db="EMBL/GenBank/DDBJ databases">
        <title>Hybrid Assembly of Korean Phytophthora infestans isolates.</title>
        <authorList>
            <person name="Prokchorchik M."/>
            <person name="Lee Y."/>
            <person name="Seo J."/>
            <person name="Cho J.-H."/>
            <person name="Park Y.-E."/>
            <person name="Jang D.-C."/>
            <person name="Im J.-S."/>
            <person name="Choi J.-G."/>
            <person name="Park H.-J."/>
            <person name="Lee G.-B."/>
            <person name="Lee Y.-G."/>
            <person name="Hong S.-Y."/>
            <person name="Cho K."/>
            <person name="Sohn K.H."/>
        </authorList>
    </citation>
    <scope>NUCLEOTIDE SEQUENCE</scope>
    <source>
        <strain evidence="1">KR_2_A2</strain>
    </source>
</reference>
<organism evidence="1 2">
    <name type="scientific">Phytophthora infestans</name>
    <name type="common">Potato late blight agent</name>
    <name type="synonym">Botrytis infestans</name>
    <dbReference type="NCBI Taxonomy" id="4787"/>
    <lineage>
        <taxon>Eukaryota</taxon>
        <taxon>Sar</taxon>
        <taxon>Stramenopiles</taxon>
        <taxon>Oomycota</taxon>
        <taxon>Peronosporomycetes</taxon>
        <taxon>Peronosporales</taxon>
        <taxon>Peronosporaceae</taxon>
        <taxon>Phytophthora</taxon>
    </lineage>
</organism>
<evidence type="ECO:0000313" key="1">
    <source>
        <dbReference type="EMBL" id="KAF4142204.1"/>
    </source>
</evidence>
<protein>
    <recommendedName>
        <fullName evidence="3">RxLR effector protein</fullName>
    </recommendedName>
</protein>
<name>A0A8S9UT10_PHYIN</name>
<dbReference type="AlphaFoldDB" id="A0A8S9UT10"/>
<evidence type="ECO:0008006" key="3">
    <source>
        <dbReference type="Google" id="ProtNLM"/>
    </source>
</evidence>
<comment type="caution">
    <text evidence="1">The sequence shown here is derived from an EMBL/GenBank/DDBJ whole genome shotgun (WGS) entry which is preliminary data.</text>
</comment>
<dbReference type="Proteomes" id="UP000704712">
    <property type="component" value="Unassembled WGS sequence"/>
</dbReference>
<accession>A0A8S9UT10</accession>
<evidence type="ECO:0000313" key="2">
    <source>
        <dbReference type="Proteomes" id="UP000704712"/>
    </source>
</evidence>
<gene>
    <name evidence="1" type="ORF">GN958_ATG08380</name>
</gene>
<sequence>MILLSIPLFVSGNVLHVPTQVTKSHAVSPDAQFVVAMGRRSLRTSGEANEERTRLNTLLLLDDVTEAEMSSIKKLASTFAKLENRNDGAADLFNMLRRQGHTKESARNAGNLYTKYLQNPSAFHT</sequence>